<dbReference type="EMBL" id="JARBJD010000184">
    <property type="protein sequence ID" value="KAK2948090.1"/>
    <property type="molecule type" value="Genomic_DNA"/>
</dbReference>
<sequence>MNWLADLDDDTCFVEACQLVLDKFKIALRRSEQDRKQNNRSCHSAILRDLLPAKLSLLLISSLSAHLDQQTLSLTPSASLSLPSKAHLLDAMMVALHSAQRMFSHSSVKPHHLHTVTPILKQLWTFILRYYPLFPQHGQVSLEHNFINPFNLGGEYGQPTDTEMMNAFLDTFLFKSVDTPIWLAQKIQKTMIHTLTLADYVYYAGNYPLTQQIQSLVDLWVGEFGVSEDSERDNECLVRLWALGSCGTLMYFNERLPTLKMRRMLTDPTNPNARWFICDMIEQMFKYLSSSHSLNHHTPFFLDLAEPLWDLVNRPLPALSQKALKALLRFMMHCEKRREDDRELVERFGQNGRFDFRGDEEATRPFFNRVTEALPTLLASAFEKAKDEQKEEGREEMEFDENKLWGGVFVDLSCLVAAVSPSLVYTDAVIILLSLFKLVKSFHSTSLESRIKITYQGMYHSHNSNNPVFSSFPLALAELDELQTLSTVVDFFVESHASSVLTFDETLPNDPLRLSESFLKALPSSFAADLRLVIWFKQLPRFTTPQQLKAAWQSMMDQQKYGSFGRLFAGRLPAVIGIGFAMLKLVRPERTFRSIDQQNQLRHVWDLIHTDAELIRLVVSPSSPSQMMSLCALLAVRLMEQHPQLELWMSQSLNTQTPISLRITTQIKKLGLLPTTMEWVDTLIEEGVEDVSETHISECAISLRLGFGVNSSFQFRSSYSSRPSYPSLTSIDLRPSVDPGFTDEDECVIFGSLFD</sequence>
<organism evidence="1 2">
    <name type="scientific">Blattamonas nauphoetae</name>
    <dbReference type="NCBI Taxonomy" id="2049346"/>
    <lineage>
        <taxon>Eukaryota</taxon>
        <taxon>Metamonada</taxon>
        <taxon>Preaxostyla</taxon>
        <taxon>Oxymonadida</taxon>
        <taxon>Blattamonas</taxon>
    </lineage>
</organism>
<protein>
    <submittedName>
        <fullName evidence="1">Uncharacterized protein</fullName>
    </submittedName>
</protein>
<evidence type="ECO:0000313" key="2">
    <source>
        <dbReference type="Proteomes" id="UP001281761"/>
    </source>
</evidence>
<dbReference type="InterPro" id="IPR016024">
    <property type="entry name" value="ARM-type_fold"/>
</dbReference>
<keyword evidence="2" id="KW-1185">Reference proteome</keyword>
<accession>A0ABQ9XA48</accession>
<proteinExistence type="predicted"/>
<dbReference type="SUPFAM" id="SSF48371">
    <property type="entry name" value="ARM repeat"/>
    <property type="match status" value="1"/>
</dbReference>
<evidence type="ECO:0000313" key="1">
    <source>
        <dbReference type="EMBL" id="KAK2948090.1"/>
    </source>
</evidence>
<gene>
    <name evidence="1" type="ORF">BLNAU_16963</name>
</gene>
<dbReference type="Proteomes" id="UP001281761">
    <property type="component" value="Unassembled WGS sequence"/>
</dbReference>
<reference evidence="1 2" key="1">
    <citation type="journal article" date="2022" name="bioRxiv">
        <title>Genomics of Preaxostyla Flagellates Illuminates Evolutionary Transitions and the Path Towards Mitochondrial Loss.</title>
        <authorList>
            <person name="Novak L.V.F."/>
            <person name="Treitli S.C."/>
            <person name="Pyrih J."/>
            <person name="Halakuc P."/>
            <person name="Pipaliya S.V."/>
            <person name="Vacek V."/>
            <person name="Brzon O."/>
            <person name="Soukal P."/>
            <person name="Eme L."/>
            <person name="Dacks J.B."/>
            <person name="Karnkowska A."/>
            <person name="Elias M."/>
            <person name="Hampl V."/>
        </authorList>
    </citation>
    <scope>NUCLEOTIDE SEQUENCE [LARGE SCALE GENOMIC DNA]</scope>
    <source>
        <strain evidence="1">NAU3</strain>
        <tissue evidence="1">Gut</tissue>
    </source>
</reference>
<comment type="caution">
    <text evidence="1">The sequence shown here is derived from an EMBL/GenBank/DDBJ whole genome shotgun (WGS) entry which is preliminary data.</text>
</comment>
<name>A0ABQ9XA48_9EUKA</name>